<evidence type="ECO:0000256" key="1">
    <source>
        <dbReference type="SAM" id="MobiDB-lite"/>
    </source>
</evidence>
<reference evidence="2 3" key="1">
    <citation type="journal article" date="2007" name="Genome Res.">
        <title>Genome characteristics of facultatively symbiotic Frankia sp. strains reflect host range and host plant biogeography.</title>
        <authorList>
            <person name="Normand P."/>
            <person name="Lapierre P."/>
            <person name="Tisa L.S."/>
            <person name="Gogarten J.P."/>
            <person name="Alloisio N."/>
            <person name="Bagnarol E."/>
            <person name="Bassi C.A."/>
            <person name="Berry A.M."/>
            <person name="Bickhart D.M."/>
            <person name="Choisne N."/>
            <person name="Couloux A."/>
            <person name="Cournoyer B."/>
            <person name="Cruveiller S."/>
            <person name="Daubin V."/>
            <person name="Demange N."/>
            <person name="Francino M.P."/>
            <person name="Goltsman E."/>
            <person name="Huang Y."/>
            <person name="Kopp O.R."/>
            <person name="Labarre L."/>
            <person name="Lapidus A."/>
            <person name="Lavire C."/>
            <person name="Marechal J."/>
            <person name="Martinez M."/>
            <person name="Mastronunzio J.E."/>
            <person name="Mullin B.C."/>
            <person name="Niemann J."/>
            <person name="Pujic P."/>
            <person name="Rawnsley T."/>
            <person name="Rouy Z."/>
            <person name="Schenowitz C."/>
            <person name="Sellstedt A."/>
            <person name="Tavares F."/>
            <person name="Tomkins J.P."/>
            <person name="Vallenet D."/>
            <person name="Valverde C."/>
            <person name="Wall L.G."/>
            <person name="Wang Y."/>
            <person name="Medigue C."/>
            <person name="Benson D.R."/>
        </authorList>
    </citation>
    <scope>NUCLEOTIDE SEQUENCE [LARGE SCALE GENOMIC DNA]</scope>
    <source>
        <strain evidence="3">DSM 45986 / CECT 9034 / ACN14a</strain>
    </source>
</reference>
<dbReference type="HOGENOM" id="CLU_1832220_0_0_11"/>
<dbReference type="KEGG" id="fal:FRAAL2239"/>
<feature type="region of interest" description="Disordered" evidence="1">
    <location>
        <begin position="1"/>
        <end position="27"/>
    </location>
</feature>
<gene>
    <name evidence="2" type="ordered locus">FRAAL2239</name>
</gene>
<sequence>MDLAFHRRHERGSEHCAGGEPGTRSVPVDHWLPRIHRSRPGGRSSFSRCRVMFRTTLDLGGFMAETRAIRRLGRTACAGITGSGVPVAAAGRNARIIVRGGVGSEAGHTSSPSAPVVSEERVELVDRVILVRVRRDIPES</sequence>
<name>Q0RNK0_FRAAA</name>
<keyword evidence="3" id="KW-1185">Reference proteome</keyword>
<protein>
    <submittedName>
        <fullName evidence="2">Uncharacterized protein</fullName>
    </submittedName>
</protein>
<evidence type="ECO:0000313" key="3">
    <source>
        <dbReference type="Proteomes" id="UP000000657"/>
    </source>
</evidence>
<evidence type="ECO:0000313" key="2">
    <source>
        <dbReference type="EMBL" id="CAJ60888.1"/>
    </source>
</evidence>
<proteinExistence type="predicted"/>
<feature type="compositionally biased region" description="Basic residues" evidence="1">
    <location>
        <begin position="1"/>
        <end position="10"/>
    </location>
</feature>
<dbReference type="EMBL" id="CT573213">
    <property type="protein sequence ID" value="CAJ60888.1"/>
    <property type="molecule type" value="Genomic_DNA"/>
</dbReference>
<dbReference type="Proteomes" id="UP000000657">
    <property type="component" value="Chromosome"/>
</dbReference>
<accession>Q0RNK0</accession>
<dbReference type="AlphaFoldDB" id="Q0RNK0"/>
<organism evidence="2 3">
    <name type="scientific">Frankia alni (strain DSM 45986 / CECT 9034 / ACN14a)</name>
    <dbReference type="NCBI Taxonomy" id="326424"/>
    <lineage>
        <taxon>Bacteria</taxon>
        <taxon>Bacillati</taxon>
        <taxon>Actinomycetota</taxon>
        <taxon>Actinomycetes</taxon>
        <taxon>Frankiales</taxon>
        <taxon>Frankiaceae</taxon>
        <taxon>Frankia</taxon>
    </lineage>
</organism>